<keyword evidence="2" id="KW-1185">Reference proteome</keyword>
<dbReference type="InterPro" id="IPR024422">
    <property type="entry name" value="Protein_unknown_function_OB"/>
</dbReference>
<evidence type="ECO:0000313" key="1">
    <source>
        <dbReference type="EMBL" id="TCT08592.1"/>
    </source>
</evidence>
<proteinExistence type="predicted"/>
<dbReference type="Proteomes" id="UP000295525">
    <property type="component" value="Unassembled WGS sequence"/>
</dbReference>
<dbReference type="Pfam" id="PF12869">
    <property type="entry name" value="tRNA_anti-like"/>
    <property type="match status" value="1"/>
</dbReference>
<dbReference type="EMBL" id="SMAJ01000005">
    <property type="protein sequence ID" value="TCT08592.1"/>
    <property type="molecule type" value="Genomic_DNA"/>
</dbReference>
<protein>
    <submittedName>
        <fullName evidence="1">Putative nucleic acid binding protein</fullName>
    </submittedName>
</protein>
<dbReference type="AlphaFoldDB" id="A0A4R3M6A5"/>
<dbReference type="RefSeq" id="WP_132581713.1">
    <property type="nucleotide sequence ID" value="NZ_SMAJ01000005.1"/>
</dbReference>
<accession>A0A4R3M6A5</accession>
<comment type="caution">
    <text evidence="1">The sequence shown here is derived from an EMBL/GenBank/DDBJ whole genome shotgun (WGS) entry which is preliminary data.</text>
</comment>
<sequence>MIALRPTRKQIYPILRKIVRTLIGLLFLTATYIGAAASVHAQKPAPAPVAAPALTAPTSGQQPKPAIAPADTEAIALTKKIIIDDLTRWVNGDHSKLASFHKFMFHYDVSVNADQLAKAYQNSEAEGDDKYKNRILRIGGPVSRTGPNNAAPYLILGNAASAITVKAMLSRSESSKAPTLAKDGRASLICKEEGIKSGVIRLDQCLTLDTALLATKQREDKWLNDFFAIDVVPSENPGTSLVGQLYVKIEAVRKDSECHEHWTPNCSVKLEHQKFDATLAQRYRDLAAALTWK</sequence>
<name>A0A4R3M6A5_9BURK</name>
<evidence type="ECO:0000313" key="2">
    <source>
        <dbReference type="Proteomes" id="UP000295525"/>
    </source>
</evidence>
<reference evidence="1 2" key="1">
    <citation type="submission" date="2019-03" db="EMBL/GenBank/DDBJ databases">
        <title>Genomic Encyclopedia of Type Strains, Phase IV (KMG-IV): sequencing the most valuable type-strain genomes for metagenomic binning, comparative biology and taxonomic classification.</title>
        <authorList>
            <person name="Goeker M."/>
        </authorList>
    </citation>
    <scope>NUCLEOTIDE SEQUENCE [LARGE SCALE GENOMIC DNA]</scope>
    <source>
        <strain evidence="1 2">DSM 24591</strain>
    </source>
</reference>
<gene>
    <name evidence="1" type="ORF">EDC26_105144</name>
</gene>
<organism evidence="1 2">
    <name type="scientific">Paralcaligenes ureilyticus</name>
    <dbReference type="NCBI Taxonomy" id="627131"/>
    <lineage>
        <taxon>Bacteria</taxon>
        <taxon>Pseudomonadati</taxon>
        <taxon>Pseudomonadota</taxon>
        <taxon>Betaproteobacteria</taxon>
        <taxon>Burkholderiales</taxon>
        <taxon>Alcaligenaceae</taxon>
        <taxon>Paralcaligenes</taxon>
    </lineage>
</organism>